<evidence type="ECO:0000259" key="2">
    <source>
        <dbReference type="Pfam" id="PF01909"/>
    </source>
</evidence>
<proteinExistence type="predicted"/>
<feature type="compositionally biased region" description="Pro residues" evidence="1">
    <location>
        <begin position="61"/>
        <end position="74"/>
    </location>
</feature>
<keyword evidence="3" id="KW-0808">Transferase</keyword>
<evidence type="ECO:0000313" key="4">
    <source>
        <dbReference type="Proteomes" id="UP000578449"/>
    </source>
</evidence>
<dbReference type="SUPFAM" id="SSF81301">
    <property type="entry name" value="Nucleotidyltransferase"/>
    <property type="match status" value="1"/>
</dbReference>
<dbReference type="EMBL" id="JACHGN010000036">
    <property type="protein sequence ID" value="MBB5140121.1"/>
    <property type="molecule type" value="Genomic_DNA"/>
</dbReference>
<dbReference type="Proteomes" id="UP000578449">
    <property type="component" value="Unassembled WGS sequence"/>
</dbReference>
<feature type="region of interest" description="Disordered" evidence="1">
    <location>
        <begin position="53"/>
        <end position="74"/>
    </location>
</feature>
<evidence type="ECO:0000256" key="1">
    <source>
        <dbReference type="SAM" id="MobiDB-lite"/>
    </source>
</evidence>
<accession>A0A840PQS4</accession>
<dbReference type="InterPro" id="IPR043519">
    <property type="entry name" value="NT_sf"/>
</dbReference>
<evidence type="ECO:0000313" key="3">
    <source>
        <dbReference type="EMBL" id="MBB5140121.1"/>
    </source>
</evidence>
<keyword evidence="4" id="KW-1185">Reference proteome</keyword>
<feature type="domain" description="Polymerase nucleotidyl transferase" evidence="2">
    <location>
        <begin position="11"/>
        <end position="50"/>
    </location>
</feature>
<sequence length="74" mass="7831">MPVHETVAPLLDRFLREAREAVPLTAMWVHGSLALGDYRPGRSDLDLIAVPETEPDEPACSPSPAPPSPCAAAA</sequence>
<dbReference type="AlphaFoldDB" id="A0A840PQS4"/>
<dbReference type="RefSeq" id="WP_185056914.1">
    <property type="nucleotide sequence ID" value="NZ_BAABIX010000043.1"/>
</dbReference>
<reference evidence="3 4" key="1">
    <citation type="submission" date="2020-08" db="EMBL/GenBank/DDBJ databases">
        <title>Genomic Encyclopedia of Type Strains, Phase IV (KMG-IV): sequencing the most valuable type-strain genomes for metagenomic binning, comparative biology and taxonomic classification.</title>
        <authorList>
            <person name="Goeker M."/>
        </authorList>
    </citation>
    <scope>NUCLEOTIDE SEQUENCE [LARGE SCALE GENOMIC DNA]</scope>
    <source>
        <strain evidence="3 4">DSM 45615</strain>
    </source>
</reference>
<organism evidence="3 4">
    <name type="scientific">Thermocatellispora tengchongensis</name>
    <dbReference type="NCBI Taxonomy" id="1073253"/>
    <lineage>
        <taxon>Bacteria</taxon>
        <taxon>Bacillati</taxon>
        <taxon>Actinomycetota</taxon>
        <taxon>Actinomycetes</taxon>
        <taxon>Streptosporangiales</taxon>
        <taxon>Streptosporangiaceae</taxon>
        <taxon>Thermocatellispora</taxon>
    </lineage>
</organism>
<comment type="caution">
    <text evidence="3">The sequence shown here is derived from an EMBL/GenBank/DDBJ whole genome shotgun (WGS) entry which is preliminary data.</text>
</comment>
<dbReference type="InterPro" id="IPR002934">
    <property type="entry name" value="Polymerase_NTP_transf_dom"/>
</dbReference>
<protein>
    <submittedName>
        <fullName evidence="3">Putative nucleotidyltransferase</fullName>
    </submittedName>
</protein>
<dbReference type="GO" id="GO:0016779">
    <property type="term" value="F:nucleotidyltransferase activity"/>
    <property type="evidence" value="ECO:0007669"/>
    <property type="project" value="InterPro"/>
</dbReference>
<gene>
    <name evidence="3" type="ORF">HNP84_009886</name>
</gene>
<name>A0A840PQS4_9ACTN</name>
<dbReference type="Pfam" id="PF01909">
    <property type="entry name" value="NTP_transf_2"/>
    <property type="match status" value="1"/>
</dbReference>